<accession>A0A164ZTU7</accession>
<keyword evidence="2" id="KW-1185">Reference proteome</keyword>
<organism evidence="1 2">
    <name type="scientific">Xylona heveae (strain CBS 132557 / TC161)</name>
    <dbReference type="NCBI Taxonomy" id="1328760"/>
    <lineage>
        <taxon>Eukaryota</taxon>
        <taxon>Fungi</taxon>
        <taxon>Dikarya</taxon>
        <taxon>Ascomycota</taxon>
        <taxon>Pezizomycotina</taxon>
        <taxon>Xylonomycetes</taxon>
        <taxon>Xylonales</taxon>
        <taxon>Xylonaceae</taxon>
        <taxon>Xylona</taxon>
    </lineage>
</organism>
<sequence length="162" mass="18572">MEPSTLHQSPSNPTTTIELPSINDLLQPYTTSHGPTDLISYFFPPGSLLANSHGLEIRLDGENFVEFLRYDCSADFLARLDRAGQLSDRLDGVDAKMQTFDEKDRVLHHRMDLLEQLGRDILQRLRSVLDDILKICNEEEEEERSAETDVRCEIREKITRAL</sequence>
<evidence type="ECO:0000313" key="2">
    <source>
        <dbReference type="Proteomes" id="UP000076632"/>
    </source>
</evidence>
<dbReference type="EMBL" id="KV407466">
    <property type="protein sequence ID" value="KZF19508.1"/>
    <property type="molecule type" value="Genomic_DNA"/>
</dbReference>
<reference evidence="1 2" key="1">
    <citation type="journal article" date="2016" name="Fungal Biol.">
        <title>The genome of Xylona heveae provides a window into fungal endophytism.</title>
        <authorList>
            <person name="Gazis R."/>
            <person name="Kuo A."/>
            <person name="Riley R."/>
            <person name="LaButti K."/>
            <person name="Lipzen A."/>
            <person name="Lin J."/>
            <person name="Amirebrahimi M."/>
            <person name="Hesse C.N."/>
            <person name="Spatafora J.W."/>
            <person name="Henrissat B."/>
            <person name="Hainaut M."/>
            <person name="Grigoriev I.V."/>
            <person name="Hibbett D.S."/>
        </authorList>
    </citation>
    <scope>NUCLEOTIDE SEQUENCE [LARGE SCALE GENOMIC DNA]</scope>
    <source>
        <strain evidence="1 2">TC161</strain>
    </source>
</reference>
<dbReference type="RefSeq" id="XP_018185063.1">
    <property type="nucleotide sequence ID" value="XM_018333487.1"/>
</dbReference>
<feature type="non-terminal residue" evidence="1">
    <location>
        <position position="162"/>
    </location>
</feature>
<dbReference type="InParanoid" id="A0A164ZTU7"/>
<dbReference type="AlphaFoldDB" id="A0A164ZTU7"/>
<evidence type="ECO:0000313" key="1">
    <source>
        <dbReference type="EMBL" id="KZF19508.1"/>
    </source>
</evidence>
<name>A0A164ZTU7_XYLHT</name>
<protein>
    <submittedName>
        <fullName evidence="1">Uncharacterized protein</fullName>
    </submittedName>
</protein>
<dbReference type="GeneID" id="28898624"/>
<dbReference type="Proteomes" id="UP000076632">
    <property type="component" value="Unassembled WGS sequence"/>
</dbReference>
<gene>
    <name evidence="1" type="ORF">L228DRAFT_251117</name>
</gene>
<proteinExistence type="predicted"/>